<evidence type="ECO:0000313" key="8">
    <source>
        <dbReference type="Proteomes" id="UP000254799"/>
    </source>
</evidence>
<proteinExistence type="predicted"/>
<dbReference type="GO" id="GO:0003677">
    <property type="term" value="F:DNA binding"/>
    <property type="evidence" value="ECO:0007669"/>
    <property type="project" value="UniProtKB-KW"/>
</dbReference>
<evidence type="ECO:0000256" key="4">
    <source>
        <dbReference type="PROSITE-ProRule" id="PRU00169"/>
    </source>
</evidence>
<dbReference type="SUPFAM" id="SSF52172">
    <property type="entry name" value="CheY-like"/>
    <property type="match status" value="1"/>
</dbReference>
<reference evidence="7 8" key="1">
    <citation type="submission" date="2018-06" db="EMBL/GenBank/DDBJ databases">
        <authorList>
            <consortium name="Pathogen Informatics"/>
            <person name="Doyle S."/>
        </authorList>
    </citation>
    <scope>NUCLEOTIDE SEQUENCE [LARGE SCALE GENOMIC DNA]</scope>
    <source>
        <strain evidence="7 8">NCTC8849</strain>
    </source>
</reference>
<dbReference type="InterPro" id="IPR011006">
    <property type="entry name" value="CheY-like_superfamily"/>
</dbReference>
<name>A0A377WU98_KLEPN</name>
<dbReference type="PROSITE" id="PS50043">
    <property type="entry name" value="HTH_LUXR_2"/>
    <property type="match status" value="1"/>
</dbReference>
<dbReference type="Gene3D" id="3.40.50.2300">
    <property type="match status" value="1"/>
</dbReference>
<dbReference type="SMART" id="SM00448">
    <property type="entry name" value="REC"/>
    <property type="match status" value="1"/>
</dbReference>
<dbReference type="Pfam" id="PF00072">
    <property type="entry name" value="Response_reg"/>
    <property type="match status" value="1"/>
</dbReference>
<organism evidence="7 8">
    <name type="scientific">Klebsiella pneumoniae</name>
    <dbReference type="NCBI Taxonomy" id="573"/>
    <lineage>
        <taxon>Bacteria</taxon>
        <taxon>Pseudomonadati</taxon>
        <taxon>Pseudomonadota</taxon>
        <taxon>Gammaproteobacteria</taxon>
        <taxon>Enterobacterales</taxon>
        <taxon>Enterobacteriaceae</taxon>
        <taxon>Klebsiella/Raoultella group</taxon>
        <taxon>Klebsiella</taxon>
        <taxon>Klebsiella pneumoniae complex</taxon>
    </lineage>
</organism>
<feature type="domain" description="Response regulatory" evidence="6">
    <location>
        <begin position="53"/>
        <end position="168"/>
    </location>
</feature>
<sequence length="271" mass="30600">MQYIRLAQLHNISLAQTICVTITPYNGIDKNNPRRTCTGIALLFSYQDLRPHECDIIDDHPLARIAIRNLLDSNGITVAAELDSGAHAVQTAESMQPDLLIVDVDIPELSGIEVLEQLRKRRYQRTIIIISAKNELFYGKRSADCGANGFVSKKEGMNNILAAIDAANNGYSYFPFSLERFCTHGITDQDRLDTLSTQEMKVFRYILSGVDYTTIGSKMNISNKTVSTYKVRLMDKLGCSTLLELYDFAHAINRVMAWRFVLFYPSLSGWR</sequence>
<dbReference type="InterPro" id="IPR058244">
    <property type="entry name" value="EvgA"/>
</dbReference>
<keyword evidence="3" id="KW-0238">DNA-binding</keyword>
<dbReference type="InterPro" id="IPR058245">
    <property type="entry name" value="NreC/VraR/RcsB-like_REC"/>
</dbReference>
<dbReference type="CDD" id="cd17535">
    <property type="entry name" value="REC_NarL-like"/>
    <property type="match status" value="1"/>
</dbReference>
<dbReference type="Proteomes" id="UP000254799">
    <property type="component" value="Unassembled WGS sequence"/>
</dbReference>
<evidence type="ECO:0000256" key="1">
    <source>
        <dbReference type="ARBA" id="ARBA00022553"/>
    </source>
</evidence>
<evidence type="ECO:0000259" key="6">
    <source>
        <dbReference type="PROSITE" id="PS50110"/>
    </source>
</evidence>
<dbReference type="GO" id="GO:0006355">
    <property type="term" value="P:regulation of DNA-templated transcription"/>
    <property type="evidence" value="ECO:0007669"/>
    <property type="project" value="InterPro"/>
</dbReference>
<dbReference type="InterPro" id="IPR000792">
    <property type="entry name" value="Tscrpt_reg_LuxR_C"/>
</dbReference>
<dbReference type="Gene3D" id="1.10.10.10">
    <property type="entry name" value="Winged helix-like DNA-binding domain superfamily/Winged helix DNA-binding domain"/>
    <property type="match status" value="1"/>
</dbReference>
<dbReference type="AlphaFoldDB" id="A0A377WU98"/>
<evidence type="ECO:0000259" key="5">
    <source>
        <dbReference type="PROSITE" id="PS50043"/>
    </source>
</evidence>
<keyword evidence="2" id="KW-0902">Two-component regulatory system</keyword>
<dbReference type="SUPFAM" id="SSF46894">
    <property type="entry name" value="C-terminal effector domain of the bipartite response regulators"/>
    <property type="match status" value="1"/>
</dbReference>
<dbReference type="NCBIfam" id="NF007419">
    <property type="entry name" value="PRK09958.1"/>
    <property type="match status" value="1"/>
</dbReference>
<dbReference type="EMBL" id="UGLC01000002">
    <property type="protein sequence ID" value="STT56778.1"/>
    <property type="molecule type" value="Genomic_DNA"/>
</dbReference>
<dbReference type="InterPro" id="IPR001789">
    <property type="entry name" value="Sig_transdc_resp-reg_receiver"/>
</dbReference>
<dbReference type="InterPro" id="IPR036388">
    <property type="entry name" value="WH-like_DNA-bd_sf"/>
</dbReference>
<accession>A0A377WU98</accession>
<evidence type="ECO:0000256" key="2">
    <source>
        <dbReference type="ARBA" id="ARBA00023012"/>
    </source>
</evidence>
<dbReference type="InterPro" id="IPR051015">
    <property type="entry name" value="EvgA-like"/>
</dbReference>
<dbReference type="GO" id="GO:0000160">
    <property type="term" value="P:phosphorelay signal transduction system"/>
    <property type="evidence" value="ECO:0007669"/>
    <property type="project" value="InterPro"/>
</dbReference>
<dbReference type="PANTHER" id="PTHR45566:SF2">
    <property type="entry name" value="NARL SUBFAMILY"/>
    <property type="match status" value="1"/>
</dbReference>
<gene>
    <name evidence="7" type="primary">evgA_5</name>
    <name evidence="7" type="ORF">NCTC8849_05441</name>
</gene>
<feature type="domain" description="HTH luxR-type" evidence="5">
    <location>
        <begin position="188"/>
        <end position="253"/>
    </location>
</feature>
<feature type="modified residue" description="4-aspartylphosphate" evidence="4">
    <location>
        <position position="103"/>
    </location>
</feature>
<dbReference type="PANTHER" id="PTHR45566">
    <property type="entry name" value="HTH-TYPE TRANSCRIPTIONAL REGULATOR YHJB-RELATED"/>
    <property type="match status" value="1"/>
</dbReference>
<dbReference type="PRINTS" id="PR00038">
    <property type="entry name" value="HTHLUXR"/>
</dbReference>
<dbReference type="PROSITE" id="PS50110">
    <property type="entry name" value="RESPONSE_REGULATORY"/>
    <property type="match status" value="1"/>
</dbReference>
<keyword evidence="1 4" id="KW-0597">Phosphoprotein</keyword>
<evidence type="ECO:0000256" key="3">
    <source>
        <dbReference type="ARBA" id="ARBA00023125"/>
    </source>
</evidence>
<evidence type="ECO:0000313" key="7">
    <source>
        <dbReference type="EMBL" id="STT56778.1"/>
    </source>
</evidence>
<protein>
    <submittedName>
        <fullName evidence="7">Transcription regulator EvgA</fullName>
    </submittedName>
</protein>
<dbReference type="InterPro" id="IPR016032">
    <property type="entry name" value="Sig_transdc_resp-reg_C-effctor"/>
</dbReference>
<dbReference type="Pfam" id="PF00196">
    <property type="entry name" value="GerE"/>
    <property type="match status" value="1"/>
</dbReference>
<dbReference type="SMART" id="SM00421">
    <property type="entry name" value="HTH_LUXR"/>
    <property type="match status" value="1"/>
</dbReference>
<dbReference type="PROSITE" id="PS00622">
    <property type="entry name" value="HTH_LUXR_1"/>
    <property type="match status" value="1"/>
</dbReference>
<dbReference type="CDD" id="cd06170">
    <property type="entry name" value="LuxR_C_like"/>
    <property type="match status" value="1"/>
</dbReference>